<dbReference type="SMART" id="SM01228">
    <property type="entry name" value="GIDA_assoc_3"/>
    <property type="match status" value="1"/>
</dbReference>
<dbReference type="InterPro" id="IPR040131">
    <property type="entry name" value="MnmG_N"/>
</dbReference>
<evidence type="ECO:0000256" key="4">
    <source>
        <dbReference type="ARBA" id="ARBA00020461"/>
    </source>
</evidence>
<feature type="binding site" evidence="11">
    <location>
        <begin position="15"/>
        <end position="20"/>
    </location>
    <ligand>
        <name>FAD</name>
        <dbReference type="ChEBI" id="CHEBI:57692"/>
    </ligand>
</feature>
<sequence>MINAMNSTYDVIVVGGGHAGTEAAAAAARMGARTALVTHALATIGEMSCNPAIGGLGKGHLVREIDALDGLMGRVADLAGIQFRLLNRSKGPAVHGPRTQADRKLYRQAMQAEIAAIRNLDVIEGGVEDLIVNNGRVQGVITADGRHLGAGAVILTTGTFLNGLIHMGEQKIPAGRAGEAPALKLSDRLYGLGLKLGRLKTGTPARLDGRSIDWASLEMQKADDDPVPFSFLTEAIKTPQIACGITYTTEATHDIIRANLARSPMYSGQIESVGPRYCPSIEDKVVRFADRAAHQIFLEPEGLDDDTIYPNGVSTSLPVEVQEAFLKTMPGLANVVIKRPGYAIEYDYVDPRELTPGLEVKRLPGLFLAGQINGTTGYEEAAAQGLLTGINAALTASRTTRDSTSSDSRETDSRETNPTDVKDSRETYAVSRTTGYLGVMVDDLITRGVSEPYRMFTSRAEFRLKLRADNADQRLTPEGIALGCVGPERRAKFEAKAQALADGLNLLNELTMTPTEAARHGLAINRDGRRRTAFDLLAFPEISLDRLKAVWPEIGKIDSAVAAQLEVDGRYAAYLRRQDEDVAQLKRDEAVRIPADFDYAAIPGLSAEIRQRLARHRPATISQAGRLEGMTPAALLTLLARLKAAKDGTRENRGDHQAGRQTDSKSA</sequence>
<evidence type="ECO:0000256" key="2">
    <source>
        <dbReference type="ARBA" id="ARBA00003717"/>
    </source>
</evidence>
<dbReference type="Pfam" id="PF21680">
    <property type="entry name" value="GIDA_C_1st"/>
    <property type="match status" value="1"/>
</dbReference>
<dbReference type="AlphaFoldDB" id="A0A1I7NSH6"/>
<dbReference type="PANTHER" id="PTHR11806">
    <property type="entry name" value="GLUCOSE INHIBITED DIVISION PROTEIN A"/>
    <property type="match status" value="1"/>
</dbReference>
<dbReference type="PROSITE" id="PS01281">
    <property type="entry name" value="GIDA_2"/>
    <property type="match status" value="1"/>
</dbReference>
<evidence type="ECO:0000256" key="9">
    <source>
        <dbReference type="ARBA" id="ARBA00025948"/>
    </source>
</evidence>
<evidence type="ECO:0000256" key="8">
    <source>
        <dbReference type="ARBA" id="ARBA00023027"/>
    </source>
</evidence>
<accession>A0A1I7NSH6</accession>
<comment type="similarity">
    <text evidence="3 11">Belongs to the MnmG family.</text>
</comment>
<dbReference type="PROSITE" id="PS01280">
    <property type="entry name" value="GIDA_1"/>
    <property type="match status" value="1"/>
</dbReference>
<feature type="binding site" evidence="11">
    <location>
        <begin position="274"/>
        <end position="288"/>
    </location>
    <ligand>
        <name>NAD(+)</name>
        <dbReference type="ChEBI" id="CHEBI:57540"/>
    </ligand>
</feature>
<feature type="region of interest" description="Disordered" evidence="12">
    <location>
        <begin position="397"/>
        <end position="426"/>
    </location>
</feature>
<dbReference type="FunFam" id="1.10.150.570:FF:000001">
    <property type="entry name" value="tRNA uridine 5-carboxymethylaminomethyl modification enzyme MnmG"/>
    <property type="match status" value="1"/>
</dbReference>
<keyword evidence="6 11" id="KW-0819">tRNA processing</keyword>
<dbReference type="Pfam" id="PF01134">
    <property type="entry name" value="GIDA"/>
    <property type="match status" value="1"/>
</dbReference>
<dbReference type="Pfam" id="PF13932">
    <property type="entry name" value="SAM_GIDA_C"/>
    <property type="match status" value="1"/>
</dbReference>
<evidence type="ECO:0000256" key="3">
    <source>
        <dbReference type="ARBA" id="ARBA00007653"/>
    </source>
</evidence>
<comment type="subcellular location">
    <subcellularLocation>
        <location evidence="11">Cytoplasm</location>
    </subcellularLocation>
</comment>
<comment type="caution">
    <text evidence="11">Lacks conserved residue(s) required for the propagation of feature annotation.</text>
</comment>
<organism evidence="14 15">
    <name type="scientific">Hyphomicrobium facile</name>
    <dbReference type="NCBI Taxonomy" id="51670"/>
    <lineage>
        <taxon>Bacteria</taxon>
        <taxon>Pseudomonadati</taxon>
        <taxon>Pseudomonadota</taxon>
        <taxon>Alphaproteobacteria</taxon>
        <taxon>Hyphomicrobiales</taxon>
        <taxon>Hyphomicrobiaceae</taxon>
        <taxon>Hyphomicrobium</taxon>
    </lineage>
</organism>
<feature type="domain" description="tRNA uridine 5-carboxymethylaminomethyl modification enzyme C-terminal subdomain" evidence="13">
    <location>
        <begin position="569"/>
        <end position="640"/>
    </location>
</feature>
<evidence type="ECO:0000256" key="11">
    <source>
        <dbReference type="HAMAP-Rule" id="MF_00129"/>
    </source>
</evidence>
<dbReference type="InterPro" id="IPR049312">
    <property type="entry name" value="GIDA_C_N"/>
</dbReference>
<evidence type="ECO:0000313" key="14">
    <source>
        <dbReference type="EMBL" id="SFV37596.1"/>
    </source>
</evidence>
<name>A0A1I7NSH6_9HYPH</name>
<keyword evidence="5 11" id="KW-0285">Flavoprotein</keyword>
<dbReference type="Gene3D" id="1.10.150.570">
    <property type="entry name" value="GidA associated domain, C-terminal subdomain"/>
    <property type="match status" value="1"/>
</dbReference>
<feature type="compositionally biased region" description="Basic and acidic residues" evidence="12">
    <location>
        <begin position="407"/>
        <end position="426"/>
    </location>
</feature>
<evidence type="ECO:0000256" key="12">
    <source>
        <dbReference type="SAM" id="MobiDB-lite"/>
    </source>
</evidence>
<comment type="cofactor">
    <cofactor evidence="1 11">
        <name>FAD</name>
        <dbReference type="ChEBI" id="CHEBI:57692"/>
    </cofactor>
</comment>
<keyword evidence="8 11" id="KW-0520">NAD</keyword>
<dbReference type="InterPro" id="IPR020595">
    <property type="entry name" value="MnmG-rel_CS"/>
</dbReference>
<evidence type="ECO:0000256" key="6">
    <source>
        <dbReference type="ARBA" id="ARBA00022694"/>
    </source>
</evidence>
<evidence type="ECO:0000259" key="13">
    <source>
        <dbReference type="SMART" id="SM01228"/>
    </source>
</evidence>
<evidence type="ECO:0000313" key="15">
    <source>
        <dbReference type="Proteomes" id="UP000199423"/>
    </source>
</evidence>
<dbReference type="GO" id="GO:0030488">
    <property type="term" value="P:tRNA methylation"/>
    <property type="evidence" value="ECO:0007669"/>
    <property type="project" value="TreeGrafter"/>
</dbReference>
<keyword evidence="15" id="KW-1185">Reference proteome</keyword>
<dbReference type="InterPro" id="IPR026904">
    <property type="entry name" value="MnmG_C"/>
</dbReference>
<dbReference type="InterPro" id="IPR044920">
    <property type="entry name" value="MnmG_C_subdom_sf"/>
</dbReference>
<gene>
    <name evidence="11" type="primary">mnmG</name>
    <name evidence="11" type="synonym">gidA</name>
    <name evidence="14" type="ORF">SAMN04488557_3243</name>
</gene>
<dbReference type="InterPro" id="IPR004416">
    <property type="entry name" value="MnmG"/>
</dbReference>
<dbReference type="EMBL" id="FPCH01000003">
    <property type="protein sequence ID" value="SFV37596.1"/>
    <property type="molecule type" value="Genomic_DNA"/>
</dbReference>
<evidence type="ECO:0000256" key="7">
    <source>
        <dbReference type="ARBA" id="ARBA00022827"/>
    </source>
</evidence>
<dbReference type="Gene3D" id="1.10.10.1800">
    <property type="entry name" value="tRNA uridine 5-carboxymethylaminomethyl modification enzyme MnmG/GidA"/>
    <property type="match status" value="1"/>
</dbReference>
<dbReference type="SUPFAM" id="SSF51905">
    <property type="entry name" value="FAD/NAD(P)-binding domain"/>
    <property type="match status" value="1"/>
</dbReference>
<dbReference type="PANTHER" id="PTHR11806:SF0">
    <property type="entry name" value="PROTEIN MTO1 HOMOLOG, MITOCHONDRIAL"/>
    <property type="match status" value="1"/>
</dbReference>
<keyword evidence="7 11" id="KW-0274">FAD</keyword>
<keyword evidence="11" id="KW-0963">Cytoplasm</keyword>
<dbReference type="InterPro" id="IPR036188">
    <property type="entry name" value="FAD/NAD-bd_sf"/>
</dbReference>
<proteinExistence type="inferred from homology"/>
<evidence type="ECO:0000256" key="1">
    <source>
        <dbReference type="ARBA" id="ARBA00001974"/>
    </source>
</evidence>
<dbReference type="InterPro" id="IPR002218">
    <property type="entry name" value="MnmG-rel"/>
</dbReference>
<dbReference type="Proteomes" id="UP000199423">
    <property type="component" value="Unassembled WGS sequence"/>
</dbReference>
<dbReference type="GO" id="GO:0002098">
    <property type="term" value="P:tRNA wobble uridine modification"/>
    <property type="evidence" value="ECO:0007669"/>
    <property type="project" value="InterPro"/>
</dbReference>
<comment type="function">
    <text evidence="2 11">NAD-binding protein involved in the addition of a carboxymethylaminomethyl (cmnm) group at the wobble position (U34) of certain tRNAs, forming tRNA-cmnm(5)s(2)U34.</text>
</comment>
<dbReference type="FunFam" id="3.50.50.60:FF:000145">
    <property type="entry name" value="tRNA uridine 5-carboxymethylaminomethyl modification enzyme"/>
    <property type="match status" value="1"/>
</dbReference>
<dbReference type="InterPro" id="IPR047001">
    <property type="entry name" value="MnmG_C_subdom"/>
</dbReference>
<protein>
    <recommendedName>
        <fullName evidence="4 11">tRNA uridine 5-carboxymethylaminomethyl modification enzyme MnmG</fullName>
    </recommendedName>
    <alternativeName>
        <fullName evidence="10 11">Glucose-inhibited division protein A</fullName>
    </alternativeName>
</protein>
<reference evidence="15" key="1">
    <citation type="submission" date="2016-10" db="EMBL/GenBank/DDBJ databases">
        <authorList>
            <person name="Varghese N."/>
            <person name="Submissions S."/>
        </authorList>
    </citation>
    <scope>NUCLEOTIDE SEQUENCE [LARGE SCALE GENOMIC DNA]</scope>
    <source>
        <strain evidence="15">DSM 1565</strain>
    </source>
</reference>
<dbReference type="Gene3D" id="3.50.50.60">
    <property type="entry name" value="FAD/NAD(P)-binding domain"/>
    <property type="match status" value="2"/>
</dbReference>
<dbReference type="GO" id="GO:0005829">
    <property type="term" value="C:cytosol"/>
    <property type="evidence" value="ECO:0007669"/>
    <property type="project" value="TreeGrafter"/>
</dbReference>
<evidence type="ECO:0000256" key="5">
    <source>
        <dbReference type="ARBA" id="ARBA00022630"/>
    </source>
</evidence>
<dbReference type="NCBIfam" id="TIGR00136">
    <property type="entry name" value="mnmG_gidA"/>
    <property type="match status" value="1"/>
</dbReference>
<dbReference type="GO" id="GO:0050660">
    <property type="term" value="F:flavin adenine dinucleotide binding"/>
    <property type="evidence" value="ECO:0007669"/>
    <property type="project" value="UniProtKB-UniRule"/>
</dbReference>
<comment type="subunit">
    <text evidence="9 11">Homodimer. Heterotetramer of two MnmE and two MnmG subunits.</text>
</comment>
<evidence type="ECO:0000256" key="10">
    <source>
        <dbReference type="ARBA" id="ARBA00031800"/>
    </source>
</evidence>
<dbReference type="HAMAP" id="MF_00129">
    <property type="entry name" value="MnmG_GidA"/>
    <property type="match status" value="1"/>
</dbReference>
<dbReference type="STRING" id="51670.SAMN04488557_3243"/>
<feature type="region of interest" description="Disordered" evidence="12">
    <location>
        <begin position="646"/>
        <end position="667"/>
    </location>
</feature>